<gene>
    <name evidence="4" type="ORF">LEMA_P025030.1</name>
</gene>
<feature type="compositionally biased region" description="Basic and acidic residues" evidence="1">
    <location>
        <begin position="638"/>
        <end position="654"/>
    </location>
</feature>
<keyword evidence="2" id="KW-1133">Transmembrane helix</keyword>
<dbReference type="GeneID" id="13288696"/>
<sequence length="2107" mass="224384">MENRTKPRYRSQAADVNLSCEMQRGWKRETYLRHPSPSGTAAGVEEKPLDMGTSQHAYVMSVFLDMANLLLQPDSWTTRHSLLQHPVLHTLLIGRASWPSQGCPPRLPPTVEMAATMSSIGPGWLACICFTTSAACSTEEVHVLHHACCQHHRSDGIFQRVSAPPSPSHASYTSQVGSRPLSAAIDDATHSKPSHSSSTPAVPSPACLTLALWSQPTKIGHLAPLQIGASDAMLLWFIVLCHTQSTSRRQSRFMLSIQASNTEAPSNSRQPHDKSNDTPNMPSPAAGKSEAPRTPTKLGRKPQSVASKLNKPQSKSQETLVNDPSEVGENTKQQGEEKLQDTKKQAQDTAEDTQKKAEDTTEDAKSTAQDAAEDTKKGAEDTTEETTGKVSQAGDELEQTEPKPISEDEDADAEGDDATVKAGDDAEDTAEDTADDTADDATETASKAADTGKQAGGGALSGARGLAGRASNLAGKASQDPKGAVKEAGNDVKEGAEDTAESVEDTAEDATEGAQETAKSAKDTAEDATGGVKDKAGDVAPEAEDVASDVDDTVEDEDATEGAQGKTKDAQDKVKGTTKGAKDQVDDTAEDVEEESEDAAEDIQDKSQDATGDVQDKAQDATQGAKDQVEDAADDADEKVGEAKDSADDVKESTEDAVEDATPDLSVLKGLEVDEEGQIKDKDGNTIGRLVEGDAEDLAGYPIGDDGEILDDDGDLVGRCELMPEFAAKQLQKDDEDSPQLPDIDILKGLTADRSGQIINEDGDFVGHLVDGDPSEVQGKEFNEDGEIVDDDGNVIARAELDPEVADLPTYQQDDDEGEGDATKDIADKAADAKDSVEETAEGAKDGVEEKAEEVEEELPGVEALEGMEINTEGEILNDDGEVVGNIADGDLENIEDVKGLTVNDKGEVVDSEGKVLGKVELAEGAADKLKESAAGALDTRILDGLKVNKKGKVLDAEGEEIGELKDGELKDCAGKILNDKGEVLDKEGNVIGKVDVVAGEAAFEAIKELKDRLGETEENAEEVEEEVEGEVEDAEPKTKEVTPDIDELEGFKVNKKGQVLNEDGEPIGELIEGEAKDCAGKKINENGEVVDKDGKVLGKVKALPQTIEVDEEEEQEVEPEYEEVEVTPEIDELEGLKVNKKGQVLDEEGEPTGELVEGEASECAGKKINENGEVVDKNGKVIGKVKTLPKIVEQKVGEAEEAAENAEEAKEDAEDAAEDAQDAAEDGEQELDEDGRPPVSILEGLTVNKSGKLINANGDIVGELTEGDAKKLSKAKTTCDAEGQFWDNKGHVIGRAQTVPQEDVEEESPFAGLEGLLVVKDGFVEDENNNRVGKIVEGDAKKLVGRAVDEDGDILDKKGSVVGHAERYEEPEEEVEEPQEEDPLDLSSLAGRTVNKQGNVIGDEGVPIGRLVQGNPKELAGKKIDKEGQIWNDQGEVVGRCELIPFDQREAKAEGPFAGLNGLRVIQGGKVADDDGNVVGEIVEGNAKRLVGMAVDEDGDILDKYGNVKGHAEPVEEEEEIQEEAPDLSILDGLTLNKQGFLVDSNGNQVGKLVEGNVKDLAGRKSDGEGQIHGDTGKVVGRCELIPDNERVTKEEGPFGGYEGLRVVKDGFVEDNDGNRVGKITEGDAKKLVGHAVDEDGDILDKNGNVKGHAEPWEEEEQQEVDLSALAGCTVNKAGNVVDSSGTVLGRVAEGDAATLVGKKVDGKGQIWDNEGNVIGKAELVHGYAGGPEGPFAGFDSATVAKDGTVQTPDGSIIGRITEGDVKKLVGHKVDEDGDINDKNGNVIGKAERWEPEEKERRVNPMSGMRVNKEGEVRDQNGDIIGRLTAGDLGHCSGLEIDDNGYVVDNDGNKVGEVTLLENIQEEEEEEIPEDETEEEKQKREDRDLANKMSAICQQTLERVQPVMKQITEYIEQADRTPRDELDEEELVNNVKPLIEEGSRILNECNGSLRGLDPDGRIAAQAKGRQQTGEASPEEYKLADNLKELTTSVVTTIDNAKKKIADMPHAKKKLNPLWSLLTEPLFQIIAAVGLLLTGVLNLVGRLLNGLGLGGLVNGLLGGLGINKLLGGLGLGSVQDMLNGGKDKKKKSGASNIPLVGGLLGKK</sequence>
<evidence type="ECO:0000313" key="4">
    <source>
        <dbReference type="EMBL" id="CBX95351.1"/>
    </source>
</evidence>
<feature type="region of interest" description="Disordered" evidence="1">
    <location>
        <begin position="1864"/>
        <end position="1889"/>
    </location>
</feature>
<feature type="compositionally biased region" description="Basic and acidic residues" evidence="1">
    <location>
        <begin position="603"/>
        <end position="619"/>
    </location>
</feature>
<keyword evidence="2" id="KW-0472">Membrane</keyword>
<evidence type="ECO:0000256" key="1">
    <source>
        <dbReference type="SAM" id="MobiDB-lite"/>
    </source>
</evidence>
<feature type="region of interest" description="Disordered" evidence="1">
    <location>
        <begin position="764"/>
        <end position="859"/>
    </location>
</feature>
<dbReference type="PANTHER" id="PTHR39461:SF1">
    <property type="entry name" value="LEA DOMAIN PROTEIN (AFU_ORTHOLOGUE AFUA_8G04920)"/>
    <property type="match status" value="1"/>
</dbReference>
<feature type="compositionally biased region" description="Acidic residues" evidence="1">
    <location>
        <begin position="586"/>
        <end position="602"/>
    </location>
</feature>
<feature type="compositionally biased region" description="Basic and acidic residues" evidence="1">
    <location>
        <begin position="821"/>
        <end position="850"/>
    </location>
</feature>
<feature type="compositionally biased region" description="Acidic residues" evidence="1">
    <location>
        <begin position="1865"/>
        <end position="1880"/>
    </location>
</feature>
<keyword evidence="5" id="KW-1185">Reference proteome</keyword>
<feature type="compositionally biased region" description="Acidic residues" evidence="1">
    <location>
        <begin position="497"/>
        <end position="511"/>
    </location>
</feature>
<dbReference type="Gene3D" id="1.20.120.20">
    <property type="entry name" value="Apolipoprotein"/>
    <property type="match status" value="1"/>
</dbReference>
<feature type="compositionally biased region" description="Acidic residues" evidence="1">
    <location>
        <begin position="1370"/>
        <end position="1385"/>
    </location>
</feature>
<dbReference type="Pfam" id="PF22485">
    <property type="entry name" value="DUF6987"/>
    <property type="match status" value="1"/>
</dbReference>
<feature type="compositionally biased region" description="Acidic residues" evidence="1">
    <location>
        <begin position="1200"/>
        <end position="1234"/>
    </location>
</feature>
<feature type="compositionally biased region" description="Low complexity" evidence="1">
    <location>
        <begin position="461"/>
        <end position="475"/>
    </location>
</feature>
<evidence type="ECO:0000259" key="3">
    <source>
        <dbReference type="Pfam" id="PF22485"/>
    </source>
</evidence>
<proteinExistence type="predicted"/>
<accession>E4ZXE1</accession>
<dbReference type="Pfam" id="PF12396">
    <property type="entry name" value="DUF3659"/>
    <property type="match status" value="15"/>
</dbReference>
<name>E4ZXE1_LEPMJ</name>
<dbReference type="eggNOG" id="ENOG502S06V">
    <property type="taxonomic scope" value="Eukaryota"/>
</dbReference>
<organism evidence="5">
    <name type="scientific">Leptosphaeria maculans (strain JN3 / isolate v23.1.3 / race Av1-4-5-6-7-8)</name>
    <name type="common">Blackleg fungus</name>
    <name type="synonym">Phoma lingam</name>
    <dbReference type="NCBI Taxonomy" id="985895"/>
    <lineage>
        <taxon>Eukaryota</taxon>
        <taxon>Fungi</taxon>
        <taxon>Dikarya</taxon>
        <taxon>Ascomycota</taxon>
        <taxon>Pezizomycotina</taxon>
        <taxon>Dothideomycetes</taxon>
        <taxon>Pleosporomycetidae</taxon>
        <taxon>Pleosporales</taxon>
        <taxon>Pleosporineae</taxon>
        <taxon>Leptosphaeriaceae</taxon>
        <taxon>Plenodomus</taxon>
        <taxon>Plenodomus lingam/Leptosphaeria maculans species complex</taxon>
    </lineage>
</organism>
<dbReference type="InterPro" id="IPR022124">
    <property type="entry name" value="DUF3659"/>
</dbReference>
<feature type="compositionally biased region" description="Acidic residues" evidence="1">
    <location>
        <begin position="784"/>
        <end position="793"/>
    </location>
</feature>
<feature type="compositionally biased region" description="Basic and acidic residues" evidence="1">
    <location>
        <begin position="483"/>
        <end position="496"/>
    </location>
</feature>
<feature type="compositionally biased region" description="Acidic residues" evidence="1">
    <location>
        <begin position="1146"/>
        <end position="1161"/>
    </location>
</feature>
<dbReference type="OrthoDB" id="3937590at2759"/>
<dbReference type="EMBL" id="FP929127">
    <property type="protein sequence ID" value="CBX95351.1"/>
    <property type="molecule type" value="Genomic_DNA"/>
</dbReference>
<dbReference type="OMA" id="CDAEGQF"/>
<dbReference type="InterPro" id="IPR054256">
    <property type="entry name" value="DUF6987"/>
</dbReference>
<protein>
    <recommendedName>
        <fullName evidence="3">DUF6987 domain-containing protein</fullName>
    </recommendedName>
</protein>
<feature type="compositionally biased region" description="Acidic residues" evidence="1">
    <location>
        <begin position="425"/>
        <end position="442"/>
    </location>
</feature>
<dbReference type="Proteomes" id="UP000002668">
    <property type="component" value="Genome"/>
</dbReference>
<feature type="compositionally biased region" description="Basic and acidic residues" evidence="1">
    <location>
        <begin position="566"/>
        <end position="585"/>
    </location>
</feature>
<feature type="compositionally biased region" description="Basic and acidic residues" evidence="1">
    <location>
        <begin position="334"/>
        <end position="365"/>
    </location>
</feature>
<dbReference type="InParanoid" id="E4ZXE1"/>
<feature type="compositionally biased region" description="Acidic residues" evidence="1">
    <location>
        <begin position="541"/>
        <end position="560"/>
    </location>
</feature>
<feature type="transmembrane region" description="Helical" evidence="2">
    <location>
        <begin position="2026"/>
        <end position="2044"/>
    </location>
</feature>
<feature type="region of interest" description="Disordered" evidence="1">
    <location>
        <begin position="1362"/>
        <end position="1385"/>
    </location>
</feature>
<feature type="compositionally biased region" description="Polar residues" evidence="1">
    <location>
        <begin position="304"/>
        <end position="333"/>
    </location>
</feature>
<evidence type="ECO:0000256" key="2">
    <source>
        <dbReference type="SAM" id="Phobius"/>
    </source>
</evidence>
<feature type="compositionally biased region" description="Polar residues" evidence="1">
    <location>
        <begin position="260"/>
        <end position="269"/>
    </location>
</feature>
<feature type="region of interest" description="Disordered" evidence="1">
    <location>
        <begin position="1197"/>
        <end position="1242"/>
    </location>
</feature>
<evidence type="ECO:0000313" key="5">
    <source>
        <dbReference type="Proteomes" id="UP000002668"/>
    </source>
</evidence>
<feature type="region of interest" description="Disordered" evidence="1">
    <location>
        <begin position="260"/>
        <end position="687"/>
    </location>
</feature>
<feature type="compositionally biased region" description="Acidic residues" evidence="1">
    <location>
        <begin position="1017"/>
        <end position="1034"/>
    </location>
</feature>
<dbReference type="PANTHER" id="PTHR39461">
    <property type="entry name" value="LEA DOMAIN PROTEIN (AFU_ORTHOLOGUE AFUA_8G04920)"/>
    <property type="match status" value="1"/>
</dbReference>
<feature type="domain" description="DUF6987" evidence="3">
    <location>
        <begin position="1879"/>
        <end position="2077"/>
    </location>
</feature>
<dbReference type="VEuPathDB" id="FungiDB:LEMA_P025030.1"/>
<feature type="region of interest" description="Disordered" evidence="1">
    <location>
        <begin position="1133"/>
        <end position="1162"/>
    </location>
</feature>
<feature type="region of interest" description="Disordered" evidence="1">
    <location>
        <begin position="1014"/>
        <end position="1045"/>
    </location>
</feature>
<feature type="compositionally biased region" description="Acidic residues" evidence="1">
    <location>
        <begin position="407"/>
        <end position="417"/>
    </location>
</feature>
<reference evidence="5" key="1">
    <citation type="journal article" date="2011" name="Nat. Commun.">
        <title>Effector diversification within compartments of the Leptosphaeria maculans genome affected by Repeat-Induced Point mutations.</title>
        <authorList>
            <person name="Rouxel T."/>
            <person name="Grandaubert J."/>
            <person name="Hane J.K."/>
            <person name="Hoede C."/>
            <person name="van de Wouw A.P."/>
            <person name="Couloux A."/>
            <person name="Dominguez V."/>
            <person name="Anthouard V."/>
            <person name="Bally P."/>
            <person name="Bourras S."/>
            <person name="Cozijnsen A.J."/>
            <person name="Ciuffetti L.M."/>
            <person name="Degrave A."/>
            <person name="Dilmaghani A."/>
            <person name="Duret L."/>
            <person name="Fudal I."/>
            <person name="Goodwin S.B."/>
            <person name="Gout L."/>
            <person name="Glaser N."/>
            <person name="Linglin J."/>
            <person name="Kema G.H.J."/>
            <person name="Lapalu N."/>
            <person name="Lawrence C.B."/>
            <person name="May K."/>
            <person name="Meyer M."/>
            <person name="Ollivier B."/>
            <person name="Poulain J."/>
            <person name="Schoch C.L."/>
            <person name="Simon A."/>
            <person name="Spatafora J.W."/>
            <person name="Stachowiak A."/>
            <person name="Turgeon B.G."/>
            <person name="Tyler B.M."/>
            <person name="Vincent D."/>
            <person name="Weissenbach J."/>
            <person name="Amselem J."/>
            <person name="Quesneville H."/>
            <person name="Oliver R.P."/>
            <person name="Wincker P."/>
            <person name="Balesdent M.-H."/>
            <person name="Howlett B.J."/>
        </authorList>
    </citation>
    <scope>NUCLEOTIDE SEQUENCE [LARGE SCALE GENOMIC DNA]</scope>
    <source>
        <strain evidence="5">JN3 / isolate v23.1.3 / race Av1-4-5-6-7-8</strain>
    </source>
</reference>
<keyword evidence="2" id="KW-0812">Transmembrane</keyword>
<dbReference type="HOGENOM" id="CLU_001289_0_0_1"/>